<dbReference type="PANTHER" id="PTHR19143">
    <property type="entry name" value="FIBRINOGEN/TENASCIN/ANGIOPOEITIN"/>
    <property type="match status" value="1"/>
</dbReference>
<dbReference type="InterPro" id="IPR036056">
    <property type="entry name" value="Fibrinogen-like_C"/>
</dbReference>
<dbReference type="SUPFAM" id="SSF56496">
    <property type="entry name" value="Fibrinogen C-terminal domain-like"/>
    <property type="match status" value="1"/>
</dbReference>
<dbReference type="Pfam" id="PF00147">
    <property type="entry name" value="Fibrinogen_C"/>
    <property type="match status" value="1"/>
</dbReference>
<keyword evidence="4" id="KW-1185">Reference proteome</keyword>
<dbReference type="GO" id="GO:0005615">
    <property type="term" value="C:extracellular space"/>
    <property type="evidence" value="ECO:0007669"/>
    <property type="project" value="TreeGrafter"/>
</dbReference>
<keyword evidence="1" id="KW-1015">Disulfide bond</keyword>
<dbReference type="Pfam" id="PF00024">
    <property type="entry name" value="PAN_1"/>
    <property type="match status" value="1"/>
</dbReference>
<dbReference type="AlphaFoldDB" id="A0A210Q014"/>
<reference evidence="3 4" key="1">
    <citation type="journal article" date="2017" name="Nat. Ecol. Evol.">
        <title>Scallop genome provides insights into evolution of bilaterian karyotype and development.</title>
        <authorList>
            <person name="Wang S."/>
            <person name="Zhang J."/>
            <person name="Jiao W."/>
            <person name="Li J."/>
            <person name="Xun X."/>
            <person name="Sun Y."/>
            <person name="Guo X."/>
            <person name="Huan P."/>
            <person name="Dong B."/>
            <person name="Zhang L."/>
            <person name="Hu X."/>
            <person name="Sun X."/>
            <person name="Wang J."/>
            <person name="Zhao C."/>
            <person name="Wang Y."/>
            <person name="Wang D."/>
            <person name="Huang X."/>
            <person name="Wang R."/>
            <person name="Lv J."/>
            <person name="Li Y."/>
            <person name="Zhang Z."/>
            <person name="Liu B."/>
            <person name="Lu W."/>
            <person name="Hui Y."/>
            <person name="Liang J."/>
            <person name="Zhou Z."/>
            <person name="Hou R."/>
            <person name="Li X."/>
            <person name="Liu Y."/>
            <person name="Li H."/>
            <person name="Ning X."/>
            <person name="Lin Y."/>
            <person name="Zhao L."/>
            <person name="Xing Q."/>
            <person name="Dou J."/>
            <person name="Li Y."/>
            <person name="Mao J."/>
            <person name="Guo H."/>
            <person name="Dou H."/>
            <person name="Li T."/>
            <person name="Mu C."/>
            <person name="Jiang W."/>
            <person name="Fu Q."/>
            <person name="Fu X."/>
            <person name="Miao Y."/>
            <person name="Liu J."/>
            <person name="Yu Q."/>
            <person name="Li R."/>
            <person name="Liao H."/>
            <person name="Li X."/>
            <person name="Kong Y."/>
            <person name="Jiang Z."/>
            <person name="Chourrout D."/>
            <person name="Li R."/>
            <person name="Bao Z."/>
        </authorList>
    </citation>
    <scope>NUCLEOTIDE SEQUENCE [LARGE SCALE GENOMIC DNA]</scope>
    <source>
        <strain evidence="3 4">PY_sf001</strain>
    </source>
</reference>
<dbReference type="CDD" id="cd00087">
    <property type="entry name" value="FReD"/>
    <property type="match status" value="1"/>
</dbReference>
<dbReference type="STRING" id="6573.A0A210Q014"/>
<feature type="domain" description="Fibrinogen C-terminal" evidence="2">
    <location>
        <begin position="74"/>
        <end position="287"/>
    </location>
</feature>
<sequence>MTQITELDNFRPADNTGVAVSTKSMLQCAIECADNLACESLSYHSVQGNCLLNHFLFGKDSPGLSGEDGWKTYSQARGLMTDCLALLQTGTTQSGVYNVSVTGTDTTSVWCDMDTDNGGWTVFQRRIDGATDFFRGWAEYRDGFGNVNHEFWLGLENLHAFTSAGDTELRVDMEDFANNTAYAQYNKFAIGDAATNYRLNISGFSGNAGNSLDRHNGYIFRTHDNDTTGCSVLYQSAWWYENCHESNLNGLYLSGNTSIYAKGITWETWKGYYYSLKNTKMMIRSLT</sequence>
<evidence type="ECO:0000313" key="3">
    <source>
        <dbReference type="EMBL" id="OWF42077.1"/>
    </source>
</evidence>
<dbReference type="OrthoDB" id="6345539at2759"/>
<evidence type="ECO:0000259" key="2">
    <source>
        <dbReference type="PROSITE" id="PS51406"/>
    </source>
</evidence>
<dbReference type="InterPro" id="IPR050373">
    <property type="entry name" value="Fibrinogen_C-term_domain"/>
</dbReference>
<dbReference type="Gene3D" id="3.90.215.10">
    <property type="entry name" value="Gamma Fibrinogen, chain A, domain 1"/>
    <property type="match status" value="1"/>
</dbReference>
<dbReference type="FunFam" id="3.90.215.10:FF:000001">
    <property type="entry name" value="Tenascin isoform 1"/>
    <property type="match status" value="1"/>
</dbReference>
<proteinExistence type="predicted"/>
<dbReference type="InterPro" id="IPR020837">
    <property type="entry name" value="Fibrinogen_CS"/>
</dbReference>
<dbReference type="PROSITE" id="PS00514">
    <property type="entry name" value="FIBRINOGEN_C_1"/>
    <property type="match status" value="1"/>
</dbReference>
<gene>
    <name evidence="3" type="ORF">KP79_PYT24405</name>
</gene>
<protein>
    <submittedName>
        <fullName evidence="3">Fibrinogen C domain-containing protein 1</fullName>
    </submittedName>
</protein>
<dbReference type="SMART" id="SM00186">
    <property type="entry name" value="FBG"/>
    <property type="match status" value="1"/>
</dbReference>
<dbReference type="PROSITE" id="PS51406">
    <property type="entry name" value="FIBRINOGEN_C_2"/>
    <property type="match status" value="1"/>
</dbReference>
<accession>A0A210Q014</accession>
<dbReference type="InterPro" id="IPR003609">
    <property type="entry name" value="Pan_app"/>
</dbReference>
<dbReference type="NCBIfam" id="NF040941">
    <property type="entry name" value="GGGWT_bact"/>
    <property type="match status" value="1"/>
</dbReference>
<dbReference type="EMBL" id="NEDP02005321">
    <property type="protein sequence ID" value="OWF42077.1"/>
    <property type="molecule type" value="Genomic_DNA"/>
</dbReference>
<dbReference type="PANTHER" id="PTHR19143:SF444">
    <property type="entry name" value="PROTEIN SCABROUS"/>
    <property type="match status" value="1"/>
</dbReference>
<dbReference type="InterPro" id="IPR014716">
    <property type="entry name" value="Fibrinogen_a/b/g_C_1"/>
</dbReference>
<name>A0A210Q014_MIZYE</name>
<evidence type="ECO:0000256" key="1">
    <source>
        <dbReference type="ARBA" id="ARBA00023157"/>
    </source>
</evidence>
<comment type="caution">
    <text evidence="3">The sequence shown here is derived from an EMBL/GenBank/DDBJ whole genome shotgun (WGS) entry which is preliminary data.</text>
</comment>
<evidence type="ECO:0000313" key="4">
    <source>
        <dbReference type="Proteomes" id="UP000242188"/>
    </source>
</evidence>
<organism evidence="3 4">
    <name type="scientific">Mizuhopecten yessoensis</name>
    <name type="common">Japanese scallop</name>
    <name type="synonym">Patinopecten yessoensis</name>
    <dbReference type="NCBI Taxonomy" id="6573"/>
    <lineage>
        <taxon>Eukaryota</taxon>
        <taxon>Metazoa</taxon>
        <taxon>Spiralia</taxon>
        <taxon>Lophotrochozoa</taxon>
        <taxon>Mollusca</taxon>
        <taxon>Bivalvia</taxon>
        <taxon>Autobranchia</taxon>
        <taxon>Pteriomorphia</taxon>
        <taxon>Pectinida</taxon>
        <taxon>Pectinoidea</taxon>
        <taxon>Pectinidae</taxon>
        <taxon>Mizuhopecten</taxon>
    </lineage>
</organism>
<dbReference type="InterPro" id="IPR002181">
    <property type="entry name" value="Fibrinogen_a/b/g_C_dom"/>
</dbReference>
<dbReference type="Proteomes" id="UP000242188">
    <property type="component" value="Unassembled WGS sequence"/>
</dbReference>